<dbReference type="Pfam" id="PF04230">
    <property type="entry name" value="PS_pyruv_trans"/>
    <property type="match status" value="1"/>
</dbReference>
<dbReference type="eggNOG" id="COG2327">
    <property type="taxonomic scope" value="Bacteria"/>
</dbReference>
<name>L0KAQ7_HALHC</name>
<dbReference type="SUPFAM" id="SSF53756">
    <property type="entry name" value="UDP-Glycosyltransferase/glycogen phosphorylase"/>
    <property type="match status" value="1"/>
</dbReference>
<accession>L0KAQ7</accession>
<sequence>MPHIILSGYYGFNNAGDEAILAALITGLQDRIDDVELTVLSSNPTWTKEVHQVKAIGRYNIKKLSSYFRSADLLISGGGSLLQDVTGYKTIPYYLGVMKLAQLFKTPVFCCGQGIGPLNNPLNRKLVKQVLNSVAAITVRDRASQKLLQEIGVKQEVKLTSDPVFLLRPAKTDRVNQILKQEEIEINKPTIGVAPRAWGDNSYLKELAKLLDLLKDKLQAQILFLPLDYPDDREVSLQVREMMSEEAMVIRANYTPQEVLALTERVDLMVGVRLHSLIFATVMGVLPAGISYDPKVDNFLERLSLAPVAKVDSLEVTKTYNRIVSLYEEKESFKSTLEKKSDNLAGLARQNLEITLRLLSDFND</sequence>
<dbReference type="NCBIfam" id="TIGR03609">
    <property type="entry name" value="S_layer_CsaB"/>
    <property type="match status" value="1"/>
</dbReference>
<dbReference type="Gene3D" id="3.40.50.2000">
    <property type="entry name" value="Glycogen Phosphorylase B"/>
    <property type="match status" value="1"/>
</dbReference>
<dbReference type="InterPro" id="IPR019896">
    <property type="entry name" value="Polysacch_pyruvyl_Trfase_CsaB"/>
</dbReference>
<dbReference type="InterPro" id="IPR007345">
    <property type="entry name" value="Polysacch_pyruvyl_Trfase"/>
</dbReference>
<dbReference type="HOGENOM" id="CLU_039510_0_1_9"/>
<evidence type="ECO:0000313" key="2">
    <source>
        <dbReference type="EMBL" id="AGB42101.1"/>
    </source>
</evidence>
<dbReference type="OrthoDB" id="3199616at2"/>
<gene>
    <name evidence="2" type="ordered locus">Halha_2225</name>
</gene>
<dbReference type="GO" id="GO:0016740">
    <property type="term" value="F:transferase activity"/>
    <property type="evidence" value="ECO:0007669"/>
    <property type="project" value="UniProtKB-KW"/>
</dbReference>
<dbReference type="Proteomes" id="UP000010880">
    <property type="component" value="Chromosome"/>
</dbReference>
<reference evidence="3" key="1">
    <citation type="submission" date="2012-02" db="EMBL/GenBank/DDBJ databases">
        <title>The complete genome of Halobacteroides halobius DSM 5150.</title>
        <authorList>
            <person name="Lucas S."/>
            <person name="Copeland A."/>
            <person name="Lapidus A."/>
            <person name="Glavina del Rio T."/>
            <person name="Dalin E."/>
            <person name="Tice H."/>
            <person name="Bruce D."/>
            <person name="Goodwin L."/>
            <person name="Pitluck S."/>
            <person name="Peters L."/>
            <person name="Mikhailova N."/>
            <person name="Gu W."/>
            <person name="Kyrpides N."/>
            <person name="Mavromatis K."/>
            <person name="Ivanova N."/>
            <person name="Brettin T."/>
            <person name="Detter J.C."/>
            <person name="Han C."/>
            <person name="Larimer F."/>
            <person name="Land M."/>
            <person name="Hauser L."/>
            <person name="Markowitz V."/>
            <person name="Cheng J.-F."/>
            <person name="Hugenholtz P."/>
            <person name="Woyke T."/>
            <person name="Wu D."/>
            <person name="Tindall B."/>
            <person name="Pomrenke H."/>
            <person name="Brambilla E."/>
            <person name="Klenk H.-P."/>
            <person name="Eisen J.A."/>
        </authorList>
    </citation>
    <scope>NUCLEOTIDE SEQUENCE [LARGE SCALE GENOMIC DNA]</scope>
    <source>
        <strain evidence="3">ATCC 35273 / DSM 5150 / MD-1</strain>
    </source>
</reference>
<dbReference type="PANTHER" id="PTHR36836:SF1">
    <property type="entry name" value="COLANIC ACID BIOSYNTHESIS PROTEIN WCAK"/>
    <property type="match status" value="1"/>
</dbReference>
<evidence type="ECO:0000313" key="3">
    <source>
        <dbReference type="Proteomes" id="UP000010880"/>
    </source>
</evidence>
<keyword evidence="2" id="KW-0808">Transferase</keyword>
<organism evidence="2 3">
    <name type="scientific">Halobacteroides halobius (strain ATCC 35273 / DSM 5150 / MD-1)</name>
    <dbReference type="NCBI Taxonomy" id="748449"/>
    <lineage>
        <taxon>Bacteria</taxon>
        <taxon>Bacillati</taxon>
        <taxon>Bacillota</taxon>
        <taxon>Clostridia</taxon>
        <taxon>Halanaerobiales</taxon>
        <taxon>Halobacteroidaceae</taxon>
        <taxon>Halobacteroides</taxon>
    </lineage>
</organism>
<dbReference type="RefSeq" id="WP_015327815.1">
    <property type="nucleotide sequence ID" value="NC_019978.1"/>
</dbReference>
<protein>
    <submittedName>
        <fullName evidence="2">Polysaccharide pyruvyl transferase CsaB</fullName>
    </submittedName>
</protein>
<keyword evidence="3" id="KW-1185">Reference proteome</keyword>
<dbReference type="STRING" id="748449.Halha_2225"/>
<proteinExistence type="predicted"/>
<dbReference type="EMBL" id="CP003359">
    <property type="protein sequence ID" value="AGB42101.1"/>
    <property type="molecule type" value="Genomic_DNA"/>
</dbReference>
<evidence type="ECO:0000259" key="1">
    <source>
        <dbReference type="Pfam" id="PF04230"/>
    </source>
</evidence>
<dbReference type="PANTHER" id="PTHR36836">
    <property type="entry name" value="COLANIC ACID BIOSYNTHESIS PROTEIN WCAK"/>
    <property type="match status" value="1"/>
</dbReference>
<feature type="domain" description="Polysaccharide pyruvyl transferase" evidence="1">
    <location>
        <begin position="14"/>
        <end position="294"/>
    </location>
</feature>
<dbReference type="AlphaFoldDB" id="L0KAQ7"/>
<dbReference type="KEGG" id="hhl:Halha_2225"/>